<dbReference type="PANTHER" id="PTHR42734:SF6">
    <property type="entry name" value="MOLYBDATE IMPORT ATP-BINDING PROTEIN MOLC"/>
    <property type="match status" value="1"/>
</dbReference>
<evidence type="ECO:0000256" key="6">
    <source>
        <dbReference type="ARBA" id="ARBA00023065"/>
    </source>
</evidence>
<dbReference type="Pfam" id="PF00005">
    <property type="entry name" value="ABC_tran"/>
    <property type="match status" value="1"/>
</dbReference>
<dbReference type="InterPro" id="IPR017871">
    <property type="entry name" value="ABC_transporter-like_CS"/>
</dbReference>
<dbReference type="EMBL" id="CP006650">
    <property type="protein sequence ID" value="AGT08100.1"/>
    <property type="molecule type" value="Genomic_DNA"/>
</dbReference>
<dbReference type="PANTHER" id="PTHR42734">
    <property type="entry name" value="METAL TRANSPORT SYSTEM ATP-BINDING PROTEIN TM_0124-RELATED"/>
    <property type="match status" value="1"/>
</dbReference>
<evidence type="ECO:0000256" key="2">
    <source>
        <dbReference type="ARBA" id="ARBA00022448"/>
    </source>
</evidence>
<dbReference type="AlphaFoldDB" id="S5XXE8"/>
<dbReference type="OrthoDB" id="9805601at2"/>
<keyword evidence="2" id="KW-0813">Transport</keyword>
<dbReference type="SUPFAM" id="SSF52540">
    <property type="entry name" value="P-loop containing nucleoside triphosphate hydrolases"/>
    <property type="match status" value="1"/>
</dbReference>
<keyword evidence="9" id="KW-1185">Reference proteome</keyword>
<feature type="domain" description="ABC transporter" evidence="7">
    <location>
        <begin position="3"/>
        <end position="238"/>
    </location>
</feature>
<dbReference type="KEGG" id="pami:JCM7686_0991"/>
<keyword evidence="3" id="KW-0547">Nucleotide-binding</keyword>
<dbReference type="InterPro" id="IPR050153">
    <property type="entry name" value="Metal_Ion_Import_ABC"/>
</dbReference>
<keyword evidence="4 8" id="KW-0067">ATP-binding</keyword>
<evidence type="ECO:0000256" key="5">
    <source>
        <dbReference type="ARBA" id="ARBA00022906"/>
    </source>
</evidence>
<name>S5XXE8_PARAH</name>
<dbReference type="InterPro" id="IPR003439">
    <property type="entry name" value="ABC_transporter-like_ATP-bd"/>
</dbReference>
<dbReference type="PROSITE" id="PS00211">
    <property type="entry name" value="ABC_TRANSPORTER_1"/>
    <property type="match status" value="1"/>
</dbReference>
<dbReference type="eggNOG" id="COG1120">
    <property type="taxonomic scope" value="Bacteria"/>
</dbReference>
<organism evidence="8 9">
    <name type="scientific">Paracoccus aminophilus JCM 7686</name>
    <dbReference type="NCBI Taxonomy" id="1367847"/>
    <lineage>
        <taxon>Bacteria</taxon>
        <taxon>Pseudomonadati</taxon>
        <taxon>Pseudomonadota</taxon>
        <taxon>Alphaproteobacteria</taxon>
        <taxon>Rhodobacterales</taxon>
        <taxon>Paracoccaceae</taxon>
        <taxon>Paracoccus</taxon>
    </lineage>
</organism>
<keyword evidence="6" id="KW-0406">Ion transport</keyword>
<dbReference type="GO" id="GO:0006829">
    <property type="term" value="P:zinc ion transport"/>
    <property type="evidence" value="ECO:0007669"/>
    <property type="project" value="UniProtKB-KW"/>
</dbReference>
<evidence type="ECO:0000256" key="4">
    <source>
        <dbReference type="ARBA" id="ARBA00022840"/>
    </source>
</evidence>
<dbReference type="PROSITE" id="PS50893">
    <property type="entry name" value="ABC_TRANSPORTER_2"/>
    <property type="match status" value="1"/>
</dbReference>
<dbReference type="SMART" id="SM00382">
    <property type="entry name" value="AAA"/>
    <property type="match status" value="1"/>
</dbReference>
<dbReference type="Proteomes" id="UP000015480">
    <property type="component" value="Chromosome"/>
</dbReference>
<dbReference type="RefSeq" id="WP_020949738.1">
    <property type="nucleotide sequence ID" value="NC_022041.1"/>
</dbReference>
<keyword evidence="5" id="KW-0864">Zinc transport</keyword>
<dbReference type="InterPro" id="IPR027417">
    <property type="entry name" value="P-loop_NTPase"/>
</dbReference>
<dbReference type="HOGENOM" id="CLU_000604_1_11_5"/>
<proteinExistence type="inferred from homology"/>
<dbReference type="STRING" id="1367847.JCM7686_0991"/>
<evidence type="ECO:0000259" key="7">
    <source>
        <dbReference type="PROSITE" id="PS50893"/>
    </source>
</evidence>
<dbReference type="Gene3D" id="3.40.50.300">
    <property type="entry name" value="P-loop containing nucleotide triphosphate hydrolases"/>
    <property type="match status" value="1"/>
</dbReference>
<evidence type="ECO:0000256" key="3">
    <source>
        <dbReference type="ARBA" id="ARBA00022741"/>
    </source>
</evidence>
<reference evidence="8 9" key="1">
    <citation type="journal article" date="2014" name="BMC Genomics">
        <title>Architecture and functions of a multipartite genome of the methylotrophic bacterium Paracoccus aminophilus JCM 7686, containing primary and secondary chromids.</title>
        <authorList>
            <person name="Dziewit L."/>
            <person name="Czarnecki J."/>
            <person name="Wibberg D."/>
            <person name="Radlinska M."/>
            <person name="Mrozek P."/>
            <person name="Szymczak M."/>
            <person name="Schluter A."/>
            <person name="Puhler A."/>
            <person name="Bartosik D."/>
        </authorList>
    </citation>
    <scope>NUCLEOTIDE SEQUENCE [LARGE SCALE GENOMIC DNA]</scope>
    <source>
        <strain evidence="8">JCM 7686</strain>
    </source>
</reference>
<protein>
    <submittedName>
        <fullName evidence="8">Iron complex transport system, ATP-binding protein</fullName>
        <ecNumber evidence="8">3.6.3.34</ecNumber>
    </submittedName>
</protein>
<dbReference type="CDD" id="cd03214">
    <property type="entry name" value="ABC_Iron-Siderophores_B12_Hemin"/>
    <property type="match status" value="1"/>
</dbReference>
<keyword evidence="5" id="KW-0862">Zinc</keyword>
<sequence length="254" mass="26876">MLLEAHALAIGHRDKTLFTGLDLWLGAGEVLCLLGPNGVGKTTLFRTLLGLLPARGGALHLEGRPLGALARREIARAIAYVPQAQTLPFAFTARDIVLMGRAATLPLFATPGPAAEREADAALDRLGIGDLGPRDMSRLSGGQQQMVLIARAVAQGARALVMDEPTASLDLANRKRIDDLIRNLARDGKGVVLSTHDPDQAAALADRVILLGRSGLVASGPAHEVMTAENLSALYGTRIRREALSDGALHFRPD</sequence>
<accession>S5XXE8</accession>
<dbReference type="FunFam" id="3.40.50.300:FF:000134">
    <property type="entry name" value="Iron-enterobactin ABC transporter ATP-binding protein"/>
    <property type="match status" value="1"/>
</dbReference>
<dbReference type="PATRIC" id="fig|1367847.3.peg.955"/>
<evidence type="ECO:0000256" key="1">
    <source>
        <dbReference type="ARBA" id="ARBA00005417"/>
    </source>
</evidence>
<evidence type="ECO:0000313" key="8">
    <source>
        <dbReference type="EMBL" id="AGT08100.1"/>
    </source>
</evidence>
<dbReference type="GO" id="GO:0005524">
    <property type="term" value="F:ATP binding"/>
    <property type="evidence" value="ECO:0007669"/>
    <property type="project" value="UniProtKB-KW"/>
</dbReference>
<comment type="similarity">
    <text evidence="1">Belongs to the ABC transporter superfamily.</text>
</comment>
<dbReference type="GO" id="GO:0016887">
    <property type="term" value="F:ATP hydrolysis activity"/>
    <property type="evidence" value="ECO:0007669"/>
    <property type="project" value="InterPro"/>
</dbReference>
<gene>
    <name evidence="8" type="ORF">JCM7686_0991</name>
</gene>
<keyword evidence="8" id="KW-0378">Hydrolase</keyword>
<evidence type="ECO:0000313" key="9">
    <source>
        <dbReference type="Proteomes" id="UP000015480"/>
    </source>
</evidence>
<dbReference type="EC" id="3.6.3.34" evidence="8"/>
<dbReference type="InterPro" id="IPR003593">
    <property type="entry name" value="AAA+_ATPase"/>
</dbReference>